<evidence type="ECO:0000256" key="3">
    <source>
        <dbReference type="ARBA" id="ARBA00010703"/>
    </source>
</evidence>
<evidence type="ECO:0000256" key="8">
    <source>
        <dbReference type="PIRSR" id="PIRSR016305-1"/>
    </source>
</evidence>
<dbReference type="EC" id="2.1.1.233" evidence="7"/>
<keyword evidence="10" id="KW-1185">Reference proteome</keyword>
<gene>
    <name evidence="9" type="ORF">V1477_003747</name>
</gene>
<comment type="similarity">
    <text evidence="3 7">Belongs to the methyltransferase superfamily. LCMT family.</text>
</comment>
<comment type="catalytic activity">
    <reaction evidence="1 7">
        <text>[phosphatase 2A protein]-C-terminal L-leucine + S-adenosyl-L-methionine = [phosphatase 2A protein]-C-terminal L-leucine methyl ester + S-adenosyl-L-homocysteine</text>
        <dbReference type="Rhea" id="RHEA:48544"/>
        <dbReference type="Rhea" id="RHEA-COMP:12134"/>
        <dbReference type="Rhea" id="RHEA-COMP:12135"/>
        <dbReference type="ChEBI" id="CHEBI:57856"/>
        <dbReference type="ChEBI" id="CHEBI:59789"/>
        <dbReference type="ChEBI" id="CHEBI:90516"/>
        <dbReference type="ChEBI" id="CHEBI:90517"/>
        <dbReference type="EC" id="2.1.1.233"/>
    </reaction>
</comment>
<evidence type="ECO:0000256" key="4">
    <source>
        <dbReference type="ARBA" id="ARBA00022603"/>
    </source>
</evidence>
<keyword evidence="5 7" id="KW-0808">Transferase</keyword>
<dbReference type="SUPFAM" id="SSF53335">
    <property type="entry name" value="S-adenosyl-L-methionine-dependent methyltransferases"/>
    <property type="match status" value="1"/>
</dbReference>
<proteinExistence type="inferred from homology"/>
<comment type="caution">
    <text evidence="9">The sequence shown here is derived from an EMBL/GenBank/DDBJ whole genome shotgun (WGS) entry which is preliminary data.</text>
</comment>
<dbReference type="PANTHER" id="PTHR13600">
    <property type="entry name" value="LEUCINE CARBOXYL METHYLTRANSFERASE"/>
    <property type="match status" value="1"/>
</dbReference>
<keyword evidence="4 7" id="KW-0489">Methyltransferase</keyword>
<sequence>MATERGTTLLLRTNSSLYYTPTLGVSRYSPVFRTVWPILRNFSVMIKDMADDEAIQATNDDASECKRYAVQLGYWSDPFINFFVKQTTRKPPEINRGYYARVKGIEVFIDKFLKVSNSYTEFSKYDFKMLSGDKGQIINLGAGFDTLYWKLRNAGNSPTNFVELDFPSITAKKCYHIKKHKQLIDTLNTEDGEIRFSTIDLHAANYHLVGTDLRDIYELDKKLTQAEVNFNLPTMFLAECVLVYIDTSAASTLLKWLAVTFPNSIFVSYEQVNMKDKFGQVMLSNLRSRGCLLAGVKDCETLETQQRRFTVNGWEGSNAWTMVEVYDSLLETDRIRIEHIEMLDERELLIQLLQHYCIAIAWNGQTFKNLSIAQG</sequence>
<name>A0ABD2CRU5_VESMC</name>
<evidence type="ECO:0000313" key="9">
    <source>
        <dbReference type="EMBL" id="KAL2747852.1"/>
    </source>
</evidence>
<dbReference type="GO" id="GO:0009966">
    <property type="term" value="P:regulation of signal transduction"/>
    <property type="evidence" value="ECO:0007669"/>
    <property type="project" value="UniProtKB-ARBA"/>
</dbReference>
<organism evidence="9 10">
    <name type="scientific">Vespula maculifrons</name>
    <name type="common">Eastern yellow jacket</name>
    <name type="synonym">Wasp</name>
    <dbReference type="NCBI Taxonomy" id="7453"/>
    <lineage>
        <taxon>Eukaryota</taxon>
        <taxon>Metazoa</taxon>
        <taxon>Ecdysozoa</taxon>
        <taxon>Arthropoda</taxon>
        <taxon>Hexapoda</taxon>
        <taxon>Insecta</taxon>
        <taxon>Pterygota</taxon>
        <taxon>Neoptera</taxon>
        <taxon>Endopterygota</taxon>
        <taxon>Hymenoptera</taxon>
        <taxon>Apocrita</taxon>
        <taxon>Aculeata</taxon>
        <taxon>Vespoidea</taxon>
        <taxon>Vespidae</taxon>
        <taxon>Vespinae</taxon>
        <taxon>Vespula</taxon>
    </lineage>
</organism>
<dbReference type="EMBL" id="JAYRBN010000034">
    <property type="protein sequence ID" value="KAL2747852.1"/>
    <property type="molecule type" value="Genomic_DNA"/>
</dbReference>
<protein>
    <recommendedName>
        <fullName evidence="7">Leucine carboxyl methyltransferase 1</fullName>
        <ecNumber evidence="7">2.1.1.233</ecNumber>
    </recommendedName>
</protein>
<accession>A0ABD2CRU5</accession>
<feature type="binding site" evidence="8">
    <location>
        <position position="239"/>
    </location>
    <ligand>
        <name>S-adenosyl-L-methionine</name>
        <dbReference type="ChEBI" id="CHEBI:59789"/>
    </ligand>
</feature>
<dbReference type="PIRSF" id="PIRSF016305">
    <property type="entry name" value="LCM_mtfrase"/>
    <property type="match status" value="1"/>
</dbReference>
<dbReference type="InterPro" id="IPR029063">
    <property type="entry name" value="SAM-dependent_MTases_sf"/>
</dbReference>
<reference evidence="9 10" key="1">
    <citation type="journal article" date="2024" name="Ann. Entomol. Soc. Am.">
        <title>Genomic analyses of the southern and eastern yellowjacket wasps (Hymenoptera: Vespidae) reveal evolutionary signatures of social life.</title>
        <authorList>
            <person name="Catto M.A."/>
            <person name="Caine P.B."/>
            <person name="Orr S.E."/>
            <person name="Hunt B.G."/>
            <person name="Goodisman M.A.D."/>
        </authorList>
    </citation>
    <scope>NUCLEOTIDE SEQUENCE [LARGE SCALE GENOMIC DNA]</scope>
    <source>
        <strain evidence="9">232</strain>
        <tissue evidence="9">Head and thorax</tissue>
    </source>
</reference>
<dbReference type="AlphaFoldDB" id="A0ABD2CRU5"/>
<dbReference type="InterPro" id="IPR007213">
    <property type="entry name" value="Ppm1/Ppm2/Tcmp"/>
</dbReference>
<evidence type="ECO:0000256" key="5">
    <source>
        <dbReference type="ARBA" id="ARBA00022679"/>
    </source>
</evidence>
<keyword evidence="6 7" id="KW-0949">S-adenosyl-L-methionine</keyword>
<dbReference type="InterPro" id="IPR016651">
    <property type="entry name" value="LCMT1"/>
</dbReference>
<dbReference type="Pfam" id="PF04072">
    <property type="entry name" value="LCM"/>
    <property type="match status" value="1"/>
</dbReference>
<dbReference type="GO" id="GO:0032259">
    <property type="term" value="P:methylation"/>
    <property type="evidence" value="ECO:0007669"/>
    <property type="project" value="UniProtKB-KW"/>
</dbReference>
<comment type="function">
    <text evidence="2 7">Methylates the carboxyl group of the C-terminal leucine residue of protein phosphatase 2A catalytic subunits to form alpha-leucine ester residues.</text>
</comment>
<feature type="binding site" evidence="8">
    <location>
        <position position="101"/>
    </location>
    <ligand>
        <name>S-adenosyl-L-methionine</name>
        <dbReference type="ChEBI" id="CHEBI:59789"/>
    </ligand>
</feature>
<dbReference type="Proteomes" id="UP001607303">
    <property type="component" value="Unassembled WGS sequence"/>
</dbReference>
<evidence type="ECO:0000256" key="7">
    <source>
        <dbReference type="PIRNR" id="PIRNR016305"/>
    </source>
</evidence>
<evidence type="ECO:0000256" key="1">
    <source>
        <dbReference type="ARBA" id="ARBA00000724"/>
    </source>
</evidence>
<evidence type="ECO:0000313" key="10">
    <source>
        <dbReference type="Proteomes" id="UP001607303"/>
    </source>
</evidence>
<dbReference type="FunFam" id="3.40.50.150:FF:000092">
    <property type="entry name" value="Leucine carboxyl methyltransferase 1"/>
    <property type="match status" value="1"/>
</dbReference>
<evidence type="ECO:0000256" key="2">
    <source>
        <dbReference type="ARBA" id="ARBA00003455"/>
    </source>
</evidence>
<feature type="binding site" evidence="8">
    <location>
        <begin position="212"/>
        <end position="213"/>
    </location>
    <ligand>
        <name>S-adenosyl-L-methionine</name>
        <dbReference type="ChEBI" id="CHEBI:59789"/>
    </ligand>
</feature>
<dbReference type="PANTHER" id="PTHR13600:SF33">
    <property type="entry name" value="LEUCINE CARBOXYL METHYLTRANSFERASE 1"/>
    <property type="match status" value="1"/>
</dbReference>
<dbReference type="GO" id="GO:0018423">
    <property type="term" value="F:protein C-terminal leucine carboxyl O-methyltransferase activity"/>
    <property type="evidence" value="ECO:0007669"/>
    <property type="project" value="UniProtKB-EC"/>
</dbReference>
<evidence type="ECO:0000256" key="6">
    <source>
        <dbReference type="ARBA" id="ARBA00022691"/>
    </source>
</evidence>
<dbReference type="Gene3D" id="3.40.50.150">
    <property type="entry name" value="Vaccinia Virus protein VP39"/>
    <property type="match status" value="1"/>
</dbReference>
<feature type="binding site" evidence="8">
    <location>
        <position position="141"/>
    </location>
    <ligand>
        <name>S-adenosyl-L-methionine</name>
        <dbReference type="ChEBI" id="CHEBI:59789"/>
    </ligand>
</feature>